<feature type="transmembrane region" description="Helical" evidence="1">
    <location>
        <begin position="87"/>
        <end position="108"/>
    </location>
</feature>
<feature type="transmembrane region" description="Helical" evidence="1">
    <location>
        <begin position="21"/>
        <end position="39"/>
    </location>
</feature>
<dbReference type="AlphaFoldDB" id="A0A9D1DGR8"/>
<proteinExistence type="predicted"/>
<evidence type="ECO:0000313" key="3">
    <source>
        <dbReference type="Proteomes" id="UP000824239"/>
    </source>
</evidence>
<comment type="caution">
    <text evidence="2">The sequence shown here is derived from an EMBL/GenBank/DDBJ whole genome shotgun (WGS) entry which is preliminary data.</text>
</comment>
<organism evidence="2 3">
    <name type="scientific">Candidatus Avoscillospira avicola</name>
    <dbReference type="NCBI Taxonomy" id="2840706"/>
    <lineage>
        <taxon>Bacteria</taxon>
        <taxon>Bacillati</taxon>
        <taxon>Bacillota</taxon>
        <taxon>Clostridia</taxon>
        <taxon>Eubacteriales</taxon>
        <taxon>Oscillospiraceae</taxon>
        <taxon>Oscillospiraceae incertae sedis</taxon>
        <taxon>Candidatus Avoscillospira</taxon>
    </lineage>
</organism>
<feature type="transmembrane region" description="Helical" evidence="1">
    <location>
        <begin position="59"/>
        <end position="80"/>
    </location>
</feature>
<reference evidence="2" key="2">
    <citation type="journal article" date="2021" name="PeerJ">
        <title>Extensive microbial diversity within the chicken gut microbiome revealed by metagenomics and culture.</title>
        <authorList>
            <person name="Gilroy R."/>
            <person name="Ravi A."/>
            <person name="Getino M."/>
            <person name="Pursley I."/>
            <person name="Horton D.L."/>
            <person name="Alikhan N.F."/>
            <person name="Baker D."/>
            <person name="Gharbi K."/>
            <person name="Hall N."/>
            <person name="Watson M."/>
            <person name="Adriaenssens E.M."/>
            <person name="Foster-Nyarko E."/>
            <person name="Jarju S."/>
            <person name="Secka A."/>
            <person name="Antonio M."/>
            <person name="Oren A."/>
            <person name="Chaudhuri R.R."/>
            <person name="La Ragione R."/>
            <person name="Hildebrand F."/>
            <person name="Pallen M.J."/>
        </authorList>
    </citation>
    <scope>NUCLEOTIDE SEQUENCE</scope>
    <source>
        <strain evidence="2">ChiBcec15-4380</strain>
    </source>
</reference>
<sequence>MATKKDTSSAKLLKKKSDDAAAYQVVAALVLLCCALLALRSLRAYYATVGGFSALYDSTLYIALGGVVLAVAALVVCALVKNRVVRMLMPLPAAVGILAAATGFSMRLAWTEGFPFLYFFCGALALQYIVLKLYRWEFFLFSLSTVTAGGLYYCLSSGFAWPPRAIFLLVALAVILVGSTLVVILAGRQGGTLQLFGQKVRIFGKGSAPFLILAVNGLWLLCTVAVLILGSLFAYYSMFAAIAVEFIAAVYYTFKLN</sequence>
<feature type="transmembrane region" description="Helical" evidence="1">
    <location>
        <begin position="208"/>
        <end position="229"/>
    </location>
</feature>
<accession>A0A9D1DGR8</accession>
<evidence type="ECO:0000313" key="2">
    <source>
        <dbReference type="EMBL" id="HIR50337.1"/>
    </source>
</evidence>
<protein>
    <submittedName>
        <fullName evidence="2">Uncharacterized protein</fullName>
    </submittedName>
</protein>
<gene>
    <name evidence="2" type="ORF">IAA53_03490</name>
</gene>
<feature type="transmembrane region" description="Helical" evidence="1">
    <location>
        <begin position="114"/>
        <end position="131"/>
    </location>
</feature>
<evidence type="ECO:0000256" key="1">
    <source>
        <dbReference type="SAM" id="Phobius"/>
    </source>
</evidence>
<reference evidence="2" key="1">
    <citation type="submission" date="2020-10" db="EMBL/GenBank/DDBJ databases">
        <authorList>
            <person name="Gilroy R."/>
        </authorList>
    </citation>
    <scope>NUCLEOTIDE SEQUENCE</scope>
    <source>
        <strain evidence="2">ChiBcec15-4380</strain>
    </source>
</reference>
<feature type="transmembrane region" description="Helical" evidence="1">
    <location>
        <begin position="165"/>
        <end position="187"/>
    </location>
</feature>
<dbReference type="Proteomes" id="UP000824239">
    <property type="component" value="Unassembled WGS sequence"/>
</dbReference>
<keyword evidence="1" id="KW-1133">Transmembrane helix</keyword>
<keyword evidence="1" id="KW-0472">Membrane</keyword>
<name>A0A9D1DGR8_9FIRM</name>
<feature type="transmembrane region" description="Helical" evidence="1">
    <location>
        <begin position="235"/>
        <end position="254"/>
    </location>
</feature>
<feature type="transmembrane region" description="Helical" evidence="1">
    <location>
        <begin position="138"/>
        <end position="159"/>
    </location>
</feature>
<keyword evidence="1" id="KW-0812">Transmembrane</keyword>
<dbReference type="EMBL" id="DVHE01000024">
    <property type="protein sequence ID" value="HIR50337.1"/>
    <property type="molecule type" value="Genomic_DNA"/>
</dbReference>